<organism evidence="2 3">
    <name type="scientific">Paramecium sonneborni</name>
    <dbReference type="NCBI Taxonomy" id="65129"/>
    <lineage>
        <taxon>Eukaryota</taxon>
        <taxon>Sar</taxon>
        <taxon>Alveolata</taxon>
        <taxon>Ciliophora</taxon>
        <taxon>Intramacronucleata</taxon>
        <taxon>Oligohymenophorea</taxon>
        <taxon>Peniculida</taxon>
        <taxon>Parameciidae</taxon>
        <taxon>Paramecium</taxon>
    </lineage>
</organism>
<name>A0A8S1RMD4_9CILI</name>
<feature type="coiled-coil region" evidence="1">
    <location>
        <begin position="33"/>
        <end position="81"/>
    </location>
</feature>
<accession>A0A8S1RMD4</accession>
<dbReference type="Proteomes" id="UP000692954">
    <property type="component" value="Unassembled WGS sequence"/>
</dbReference>
<gene>
    <name evidence="2" type="ORF">PSON_ATCC_30995.1.T1920003</name>
</gene>
<reference evidence="2" key="1">
    <citation type="submission" date="2021-01" db="EMBL/GenBank/DDBJ databases">
        <authorList>
            <consortium name="Genoscope - CEA"/>
            <person name="William W."/>
        </authorList>
    </citation>
    <scope>NUCLEOTIDE SEQUENCE</scope>
</reference>
<keyword evidence="1" id="KW-0175">Coiled coil</keyword>
<protein>
    <submittedName>
        <fullName evidence="2">Uncharacterized protein</fullName>
    </submittedName>
</protein>
<proteinExistence type="predicted"/>
<evidence type="ECO:0000256" key="1">
    <source>
        <dbReference type="SAM" id="Coils"/>
    </source>
</evidence>
<comment type="caution">
    <text evidence="2">The sequence shown here is derived from an EMBL/GenBank/DDBJ whole genome shotgun (WGS) entry which is preliminary data.</text>
</comment>
<sequence length="107" mass="12807">MQRFKIQFCYNVLLIQSNTQIVKKYLIGFGQILNLITKSKENLNNLADQLNKSFAQVNTKFEEYQKEIEKMNKQLIKISESIFLNLFHYKLKAFYKSIYQLNQCQRA</sequence>
<keyword evidence="3" id="KW-1185">Reference proteome</keyword>
<evidence type="ECO:0000313" key="3">
    <source>
        <dbReference type="Proteomes" id="UP000692954"/>
    </source>
</evidence>
<evidence type="ECO:0000313" key="2">
    <source>
        <dbReference type="EMBL" id="CAD8128577.1"/>
    </source>
</evidence>
<dbReference type="EMBL" id="CAJJDN010000192">
    <property type="protein sequence ID" value="CAD8128577.1"/>
    <property type="molecule type" value="Genomic_DNA"/>
</dbReference>
<dbReference type="AlphaFoldDB" id="A0A8S1RMD4"/>